<reference evidence="2 3" key="1">
    <citation type="journal article" date="2019" name="Appl. Environ. Microbiol.">
        <title>Dissecting the evolutionary development of the Bifidobacterium animalis species through comparative genomics analyses.</title>
        <authorList>
            <person name="Lugli G.A."/>
            <person name="Mancino W."/>
            <person name="Milani C."/>
            <person name="Duranti S."/>
            <person name="Mancabelli L."/>
            <person name="Napoli S."/>
            <person name="Mangifesta M."/>
            <person name="Viappiani A."/>
            <person name="Anzalone R."/>
            <person name="Longhi G."/>
            <person name="van Sinderen D."/>
            <person name="Ventura M."/>
            <person name="Turroni F."/>
        </authorList>
    </citation>
    <scope>NUCLEOTIDE SEQUENCE [LARGE SCALE GENOMIC DNA]</scope>
    <source>
        <strain evidence="2 3">2011B</strain>
    </source>
</reference>
<name>A0A8B3RHH0_BIFAN</name>
<comment type="caution">
    <text evidence="2">The sequence shown here is derived from an EMBL/GenBank/DDBJ whole genome shotgun (WGS) entry which is preliminary data.</text>
</comment>
<gene>
    <name evidence="2" type="ORF">PG2011B_1302</name>
</gene>
<protein>
    <submittedName>
        <fullName evidence="2">Uncharacterized protein</fullName>
    </submittedName>
</protein>
<evidence type="ECO:0000256" key="1">
    <source>
        <dbReference type="SAM" id="Phobius"/>
    </source>
</evidence>
<organism evidence="2 3">
    <name type="scientific">Bifidobacterium animalis subsp. lactis</name>
    <name type="common">Bifidobacterium lactis</name>
    <dbReference type="NCBI Taxonomy" id="302911"/>
    <lineage>
        <taxon>Bacteria</taxon>
        <taxon>Bacillati</taxon>
        <taxon>Actinomycetota</taxon>
        <taxon>Actinomycetes</taxon>
        <taxon>Bifidobacteriales</taxon>
        <taxon>Bifidobacteriaceae</taxon>
        <taxon>Bifidobacterium</taxon>
    </lineage>
</organism>
<keyword evidence="1" id="KW-0812">Transmembrane</keyword>
<evidence type="ECO:0000313" key="2">
    <source>
        <dbReference type="EMBL" id="RYM93847.1"/>
    </source>
</evidence>
<feature type="transmembrane region" description="Helical" evidence="1">
    <location>
        <begin position="42"/>
        <end position="60"/>
    </location>
</feature>
<keyword evidence="1" id="KW-1133">Transmembrane helix</keyword>
<proteinExistence type="predicted"/>
<keyword evidence="1" id="KW-0472">Membrane</keyword>
<feature type="non-terminal residue" evidence="2">
    <location>
        <position position="1"/>
    </location>
</feature>
<sequence length="101" mass="11314">DHAKHWTGPSQANGSSNFSMPWNTLNKAYNHKDVLQRPLESAMRGGGSVFALAIAVAIVVRRRAKTPAWSACTLSMYRATMFIVRNKTMRQPDSLPAHRLY</sequence>
<evidence type="ECO:0000313" key="3">
    <source>
        <dbReference type="Proteomes" id="UP000293613"/>
    </source>
</evidence>
<dbReference type="Proteomes" id="UP000293613">
    <property type="component" value="Unassembled WGS sequence"/>
</dbReference>
<dbReference type="EMBL" id="RSCO01000030">
    <property type="protein sequence ID" value="RYM93847.1"/>
    <property type="molecule type" value="Genomic_DNA"/>
</dbReference>
<dbReference type="AlphaFoldDB" id="A0A8B3RHH0"/>
<accession>A0A8B3RHH0</accession>